<dbReference type="PROSITE" id="PS51257">
    <property type="entry name" value="PROKAR_LIPOPROTEIN"/>
    <property type="match status" value="1"/>
</dbReference>
<dbReference type="Proteomes" id="UP000092698">
    <property type="component" value="Chromosome"/>
</dbReference>
<keyword evidence="1" id="KW-0732">Signal</keyword>
<evidence type="ECO:0008006" key="4">
    <source>
        <dbReference type="Google" id="ProtNLM"/>
    </source>
</evidence>
<feature type="chain" id="PRO_5008884444" description="Elongation factor P" evidence="1">
    <location>
        <begin position="31"/>
        <end position="126"/>
    </location>
</feature>
<organism evidence="2 3">
    <name type="scientific">Paraurantiacibacter namhicola</name>
    <dbReference type="NCBI Taxonomy" id="645517"/>
    <lineage>
        <taxon>Bacteria</taxon>
        <taxon>Pseudomonadati</taxon>
        <taxon>Pseudomonadota</taxon>
        <taxon>Alphaproteobacteria</taxon>
        <taxon>Sphingomonadales</taxon>
        <taxon>Erythrobacteraceae</taxon>
        <taxon>Paraurantiacibacter</taxon>
    </lineage>
</organism>
<accession>A0A1C7D8U4</accession>
<reference evidence="2 3" key="1">
    <citation type="submission" date="2016-07" db="EMBL/GenBank/DDBJ databases">
        <title>Complete genome sequence of Altererythrobacter namhicola JCM 16345T, containing esterase-encoding genes.</title>
        <authorList>
            <person name="Cheng H."/>
            <person name="Wu Y.-H."/>
            <person name="Jian S.-L."/>
            <person name="Huo Y.-Y."/>
            <person name="Wang C.-S."/>
            <person name="Xu X.-W."/>
        </authorList>
    </citation>
    <scope>NUCLEOTIDE SEQUENCE [LARGE SCALE GENOMIC DNA]</scope>
    <source>
        <strain evidence="2 3">JCM 16345</strain>
    </source>
</reference>
<evidence type="ECO:0000256" key="1">
    <source>
        <dbReference type="SAM" id="SignalP"/>
    </source>
</evidence>
<dbReference type="EMBL" id="CP016545">
    <property type="protein sequence ID" value="ANU07857.1"/>
    <property type="molecule type" value="Genomic_DNA"/>
</dbReference>
<dbReference type="STRING" id="645517.A6F65_01556"/>
<feature type="signal peptide" evidence="1">
    <location>
        <begin position="1"/>
        <end position="30"/>
    </location>
</feature>
<gene>
    <name evidence="2" type="ORF">A6F65_01556</name>
</gene>
<protein>
    <recommendedName>
        <fullName evidence="4">Elongation factor P</fullName>
    </recommendedName>
</protein>
<keyword evidence="3" id="KW-1185">Reference proteome</keyword>
<name>A0A1C7D8U4_9SPHN</name>
<proteinExistence type="predicted"/>
<sequence>MRCYARPIMEKTITLIALGALACTAAPGSAQDRIDTVMRGQYACELPGNAAGAVAVPQPDMDFRIKSASRYSGNGGEGIYLFRGGTLQFTTGPRKGERYRQVRDGFMRKLDADGKESRLRCIRMAR</sequence>
<evidence type="ECO:0000313" key="2">
    <source>
        <dbReference type="EMBL" id="ANU07857.1"/>
    </source>
</evidence>
<evidence type="ECO:0000313" key="3">
    <source>
        <dbReference type="Proteomes" id="UP000092698"/>
    </source>
</evidence>
<dbReference type="KEGG" id="anh:A6F65_01556"/>
<dbReference type="AlphaFoldDB" id="A0A1C7D8U4"/>